<dbReference type="CDD" id="cd23823">
    <property type="entry name" value="RWD_GCN2"/>
    <property type="match status" value="1"/>
</dbReference>
<protein>
    <recommendedName>
        <fullName evidence="2">RWD domain-containing protein</fullName>
    </recommendedName>
</protein>
<dbReference type="InterPro" id="IPR032378">
    <property type="entry name" value="ZC3H15/TMA46_C"/>
</dbReference>
<accession>G7DU25</accession>
<dbReference type="InterPro" id="IPR040213">
    <property type="entry name" value="GIR2-like"/>
</dbReference>
<dbReference type="InParanoid" id="G7DU25"/>
<dbReference type="Proteomes" id="UP000009131">
    <property type="component" value="Unassembled WGS sequence"/>
</dbReference>
<evidence type="ECO:0000259" key="2">
    <source>
        <dbReference type="PROSITE" id="PS50908"/>
    </source>
</evidence>
<dbReference type="FunCoup" id="G7DU25">
    <property type="interactions" value="198"/>
</dbReference>
<dbReference type="PANTHER" id="PTHR12292">
    <property type="entry name" value="RWD DOMAIN-CONTAINING PROTEIN"/>
    <property type="match status" value="1"/>
</dbReference>
<dbReference type="OrthoDB" id="277175at2759"/>
<organism evidence="3 4">
    <name type="scientific">Mixia osmundae (strain CBS 9802 / IAM 14324 / JCM 22182 / KY 12970)</name>
    <dbReference type="NCBI Taxonomy" id="764103"/>
    <lineage>
        <taxon>Eukaryota</taxon>
        <taxon>Fungi</taxon>
        <taxon>Dikarya</taxon>
        <taxon>Basidiomycota</taxon>
        <taxon>Pucciniomycotina</taxon>
        <taxon>Mixiomycetes</taxon>
        <taxon>Mixiales</taxon>
        <taxon>Mixiaceae</taxon>
        <taxon>Mixia</taxon>
    </lineage>
</organism>
<dbReference type="eggNOG" id="KOG4018">
    <property type="taxonomic scope" value="Eukaryota"/>
</dbReference>
<dbReference type="PROSITE" id="PS50908">
    <property type="entry name" value="RWD"/>
    <property type="match status" value="1"/>
</dbReference>
<dbReference type="SMART" id="SM00591">
    <property type="entry name" value="RWD"/>
    <property type="match status" value="1"/>
</dbReference>
<evidence type="ECO:0000313" key="4">
    <source>
        <dbReference type="Proteomes" id="UP000009131"/>
    </source>
</evidence>
<dbReference type="InterPro" id="IPR016135">
    <property type="entry name" value="UBQ-conjugating_enzyme/RWD"/>
</dbReference>
<feature type="compositionally biased region" description="Basic and acidic residues" evidence="1">
    <location>
        <begin position="225"/>
        <end position="241"/>
    </location>
</feature>
<evidence type="ECO:0000313" key="3">
    <source>
        <dbReference type="EMBL" id="GAA94085.1"/>
    </source>
</evidence>
<dbReference type="Pfam" id="PF16543">
    <property type="entry name" value="DFRP_C"/>
    <property type="match status" value="1"/>
</dbReference>
<reference evidence="3 4" key="1">
    <citation type="journal article" date="2011" name="J. Gen. Appl. Microbiol.">
        <title>Draft genome sequencing of the enigmatic basidiomycete Mixia osmundae.</title>
        <authorList>
            <person name="Nishida H."/>
            <person name="Nagatsuka Y."/>
            <person name="Sugiyama J."/>
        </authorList>
    </citation>
    <scope>NUCLEOTIDE SEQUENCE [LARGE SCALE GENOMIC DNA]</scope>
    <source>
        <strain evidence="4">CBS 9802 / IAM 14324 / JCM 22182 / KY 12970</strain>
    </source>
</reference>
<dbReference type="AlphaFoldDB" id="G7DU25"/>
<comment type="caution">
    <text evidence="3">The sequence shown here is derived from an EMBL/GenBank/DDBJ whole genome shotgun (WGS) entry which is preliminary data.</text>
</comment>
<dbReference type="EMBL" id="BABT02000028">
    <property type="protein sequence ID" value="GAA94085.1"/>
    <property type="molecule type" value="Genomic_DNA"/>
</dbReference>
<dbReference type="HOGENOM" id="CLU_084528_1_0_1"/>
<dbReference type="Gene3D" id="3.10.110.10">
    <property type="entry name" value="Ubiquitin Conjugating Enzyme"/>
    <property type="match status" value="1"/>
</dbReference>
<gene>
    <name evidence="3" type="primary">Mo00732</name>
    <name evidence="3" type="ORF">E5Q_00732</name>
</gene>
<dbReference type="InterPro" id="IPR006575">
    <property type="entry name" value="RWD_dom"/>
</dbReference>
<dbReference type="SUPFAM" id="SSF54495">
    <property type="entry name" value="UBC-like"/>
    <property type="match status" value="1"/>
</dbReference>
<dbReference type="STRING" id="764103.G7DU25"/>
<reference evidence="3 4" key="2">
    <citation type="journal article" date="2012" name="Open Biol.">
        <title>Characteristics of nucleosomes and linker DNA regions on the genome of the basidiomycete Mixia osmundae revealed by mono- and dinucleosome mapping.</title>
        <authorList>
            <person name="Nishida H."/>
            <person name="Kondo S."/>
            <person name="Matsumoto T."/>
            <person name="Suzuki Y."/>
            <person name="Yoshikawa H."/>
            <person name="Taylor T.D."/>
            <person name="Sugiyama J."/>
        </authorList>
    </citation>
    <scope>NUCLEOTIDE SEQUENCE [LARGE SCALE GENOMIC DNA]</scope>
    <source>
        <strain evidence="4">CBS 9802 / IAM 14324 / JCM 22182 / KY 12970</strain>
    </source>
</reference>
<feature type="region of interest" description="Disordered" evidence="1">
    <location>
        <begin position="225"/>
        <end position="249"/>
    </location>
</feature>
<evidence type="ECO:0000256" key="1">
    <source>
        <dbReference type="SAM" id="MobiDB-lite"/>
    </source>
</evidence>
<feature type="domain" description="RWD" evidence="2">
    <location>
        <begin position="10"/>
        <end position="114"/>
    </location>
</feature>
<keyword evidence="4" id="KW-1185">Reference proteome</keyword>
<name>G7DU25_MIXOS</name>
<dbReference type="Pfam" id="PF05773">
    <property type="entry name" value="RWD"/>
    <property type="match status" value="1"/>
</dbReference>
<proteinExistence type="predicted"/>
<sequence length="249" mass="28290">MTDYAEERQQELEALQSIFPDELQCTSEKELSITVEADDLPSGEPELAVSLIVKLGERYPDEPPEIELAVLRGDLLDSDRATLMHKLDEEVQLSLGMAMIYTLQTALKEALNTLVIDIVKRREQAEAQEAARLEAIELARPKGTPVTKQSFLTWRSSFETEMKIKARKADEEALASLPLKEREEAKKYHAKLTGRQLFERHSDLITSDATLIDEDAVEVDARQYDRTRESRDLQEADEQGHQLDFSDSD</sequence>